<evidence type="ECO:0000313" key="2">
    <source>
        <dbReference type="EMBL" id="KHJ98865.1"/>
    </source>
</evidence>
<keyword evidence="1" id="KW-0175">Coiled coil</keyword>
<evidence type="ECO:0008006" key="4">
    <source>
        <dbReference type="Google" id="ProtNLM"/>
    </source>
</evidence>
<sequence>LRRKIGVVGKTNIHFPINLIIEADLTIDTAGGETAGLGYGWLTAADAPEPAHSVASVIRAQQVALQMVKERILWTKQQIDSCRKDEQLIADFVADAYAHEMNADRSKLSYQKLQEEVKCLEEEIEGLRKISPRAVPPPRPARPNHHLTWICVRCLEENTASSYRCNCSFPRPTIDPHEAVRCNCPHCTPTSADRMFLSPTPGDGDWLLVNKLGIKNGNDDAAQ</sequence>
<feature type="non-terminal residue" evidence="2">
    <location>
        <position position="1"/>
    </location>
</feature>
<organism evidence="2 3">
    <name type="scientific">Oesophagostomum dentatum</name>
    <name type="common">Nodular worm</name>
    <dbReference type="NCBI Taxonomy" id="61180"/>
    <lineage>
        <taxon>Eukaryota</taxon>
        <taxon>Metazoa</taxon>
        <taxon>Ecdysozoa</taxon>
        <taxon>Nematoda</taxon>
        <taxon>Chromadorea</taxon>
        <taxon>Rhabditida</taxon>
        <taxon>Rhabditina</taxon>
        <taxon>Rhabditomorpha</taxon>
        <taxon>Strongyloidea</taxon>
        <taxon>Strongylidae</taxon>
        <taxon>Oesophagostomum</taxon>
    </lineage>
</organism>
<proteinExistence type="predicted"/>
<evidence type="ECO:0000313" key="3">
    <source>
        <dbReference type="Proteomes" id="UP000053660"/>
    </source>
</evidence>
<dbReference type="OrthoDB" id="5844480at2759"/>
<name>A0A0B1TTU5_OESDE</name>
<protein>
    <recommendedName>
        <fullName evidence="4">RanBP2-type domain-containing protein</fullName>
    </recommendedName>
</protein>
<dbReference type="AlphaFoldDB" id="A0A0B1TTU5"/>
<feature type="coiled-coil region" evidence="1">
    <location>
        <begin position="103"/>
        <end position="130"/>
    </location>
</feature>
<evidence type="ECO:0000256" key="1">
    <source>
        <dbReference type="SAM" id="Coils"/>
    </source>
</evidence>
<accession>A0A0B1TTU5</accession>
<keyword evidence="3" id="KW-1185">Reference proteome</keyword>
<reference evidence="2 3" key="1">
    <citation type="submission" date="2014-03" db="EMBL/GenBank/DDBJ databases">
        <title>Draft genome of the hookworm Oesophagostomum dentatum.</title>
        <authorList>
            <person name="Mitreva M."/>
        </authorList>
    </citation>
    <scope>NUCLEOTIDE SEQUENCE [LARGE SCALE GENOMIC DNA]</scope>
    <source>
        <strain evidence="2 3">OD-Hann</strain>
    </source>
</reference>
<gene>
    <name evidence="2" type="ORF">OESDEN_01149</name>
</gene>
<dbReference type="EMBL" id="KN549266">
    <property type="protein sequence ID" value="KHJ98865.1"/>
    <property type="molecule type" value="Genomic_DNA"/>
</dbReference>
<dbReference type="Proteomes" id="UP000053660">
    <property type="component" value="Unassembled WGS sequence"/>
</dbReference>